<name>A0A841JZE6_9BACT</name>
<sequence>MDRPVVDQTGLTDKYDFQLKWTPDDSQFAQFRGTGATPTPPTDDAKAPPSLYTAIQEQLGLKMGPAKIPDDVIVIDHVEKPSEN</sequence>
<reference evidence="2 3" key="1">
    <citation type="submission" date="2020-08" db="EMBL/GenBank/DDBJ databases">
        <title>Genomic Encyclopedia of Type Strains, Phase IV (KMG-IV): sequencing the most valuable type-strain genomes for metagenomic binning, comparative biology and taxonomic classification.</title>
        <authorList>
            <person name="Goeker M."/>
        </authorList>
    </citation>
    <scope>NUCLEOTIDE SEQUENCE [LARGE SCALE GENOMIC DNA]</scope>
    <source>
        <strain evidence="2 3">DSM 103733</strain>
    </source>
</reference>
<organism evidence="2 3">
    <name type="scientific">Silvibacterium bohemicum</name>
    <dbReference type="NCBI Taxonomy" id="1577686"/>
    <lineage>
        <taxon>Bacteria</taxon>
        <taxon>Pseudomonadati</taxon>
        <taxon>Acidobacteriota</taxon>
        <taxon>Terriglobia</taxon>
        <taxon>Terriglobales</taxon>
        <taxon>Acidobacteriaceae</taxon>
        <taxon>Silvibacterium</taxon>
    </lineage>
</organism>
<dbReference type="AlphaFoldDB" id="A0A841JZE6"/>
<proteinExistence type="predicted"/>
<evidence type="ECO:0000313" key="3">
    <source>
        <dbReference type="Proteomes" id="UP000538666"/>
    </source>
</evidence>
<evidence type="ECO:0000256" key="1">
    <source>
        <dbReference type="SAM" id="MobiDB-lite"/>
    </source>
</evidence>
<protein>
    <submittedName>
        <fullName evidence="2">Uncharacterized protein (TIGR03435 family)</fullName>
    </submittedName>
</protein>
<accession>A0A841JZE6</accession>
<dbReference type="EMBL" id="JACHEK010000002">
    <property type="protein sequence ID" value="MBB6143364.1"/>
    <property type="molecule type" value="Genomic_DNA"/>
</dbReference>
<dbReference type="Pfam" id="PF12543">
    <property type="entry name" value="DUF3738"/>
    <property type="match status" value="1"/>
</dbReference>
<dbReference type="NCBIfam" id="TIGR03435">
    <property type="entry name" value="Soli_TIGR03435"/>
    <property type="match status" value="1"/>
</dbReference>
<evidence type="ECO:0000313" key="2">
    <source>
        <dbReference type="EMBL" id="MBB6143364.1"/>
    </source>
</evidence>
<dbReference type="InterPro" id="IPR017801">
    <property type="entry name" value="DUF3738"/>
</dbReference>
<feature type="region of interest" description="Disordered" evidence="1">
    <location>
        <begin position="28"/>
        <end position="48"/>
    </location>
</feature>
<comment type="caution">
    <text evidence="2">The sequence shown here is derived from an EMBL/GenBank/DDBJ whole genome shotgun (WGS) entry which is preliminary data.</text>
</comment>
<dbReference type="Proteomes" id="UP000538666">
    <property type="component" value="Unassembled WGS sequence"/>
</dbReference>
<gene>
    <name evidence="2" type="ORF">HNQ77_001308</name>
</gene>
<keyword evidence="3" id="KW-1185">Reference proteome</keyword>